<proteinExistence type="predicted"/>
<organism evidence="2 3">
    <name type="scientific">Nonomuraea polychroma</name>
    <dbReference type="NCBI Taxonomy" id="46176"/>
    <lineage>
        <taxon>Bacteria</taxon>
        <taxon>Bacillati</taxon>
        <taxon>Actinomycetota</taxon>
        <taxon>Actinomycetes</taxon>
        <taxon>Streptosporangiales</taxon>
        <taxon>Streptosporangiaceae</taxon>
        <taxon>Nonomuraea</taxon>
    </lineage>
</organism>
<evidence type="ECO:0000256" key="1">
    <source>
        <dbReference type="SAM" id="MobiDB-lite"/>
    </source>
</evidence>
<evidence type="ECO:0000313" key="2">
    <source>
        <dbReference type="EMBL" id="RVX41207.1"/>
    </source>
</evidence>
<keyword evidence="3" id="KW-1185">Reference proteome</keyword>
<dbReference type="Proteomes" id="UP000284824">
    <property type="component" value="Unassembled WGS sequence"/>
</dbReference>
<protein>
    <submittedName>
        <fullName evidence="2">Uncharacterized protein</fullName>
    </submittedName>
</protein>
<reference evidence="2 3" key="1">
    <citation type="submission" date="2019-01" db="EMBL/GenBank/DDBJ databases">
        <title>Sequencing the genomes of 1000 actinobacteria strains.</title>
        <authorList>
            <person name="Klenk H.-P."/>
        </authorList>
    </citation>
    <scope>NUCLEOTIDE SEQUENCE [LARGE SCALE GENOMIC DNA]</scope>
    <source>
        <strain evidence="2 3">DSM 43925</strain>
    </source>
</reference>
<comment type="caution">
    <text evidence="2">The sequence shown here is derived from an EMBL/GenBank/DDBJ whole genome shotgun (WGS) entry which is preliminary data.</text>
</comment>
<gene>
    <name evidence="2" type="ORF">EDD27_3693</name>
</gene>
<dbReference type="AlphaFoldDB" id="A0A438M677"/>
<accession>A0A438M677</accession>
<evidence type="ECO:0000313" key="3">
    <source>
        <dbReference type="Proteomes" id="UP000284824"/>
    </source>
</evidence>
<sequence length="112" mass="11504">MGEPREDLGTIGAAAGADPARITRTSSFTYTGANVEFVDEGEEAGRSWSCGCRPARLVNPLVESGRTTFNLANVANVIAADRGDGSSSSKAVVSACTPHGQPGHQDENAGEP</sequence>
<dbReference type="EMBL" id="SAUN01000001">
    <property type="protein sequence ID" value="RVX41207.1"/>
    <property type="molecule type" value="Genomic_DNA"/>
</dbReference>
<name>A0A438M677_9ACTN</name>
<feature type="region of interest" description="Disordered" evidence="1">
    <location>
        <begin position="82"/>
        <end position="112"/>
    </location>
</feature>